<sequence>MSWTAGVWVSGAPPAMPRGRPTPLRAASAGCHWRGRRCVRDCPSELPHGGGTVMNESAPGAFSSSSVSAPGSADKGPDTAAAAWRGQAAAALFGIAYFAAVLLGHALSLRPSAVATFWPGAGLYVAALLLAPPRRWPALIAAAGAASITAHVWLLAEPLALSLGTVAASGLEAVAGAVTIRLVLRGSGGGIEPACRLRDTLAIGAAALAAPVAGATVSAAAVAALAGASFAEVWPVWWVADAVGIAVAAPLTLAAVRAWKERSALAAQLPKGRLLEAVAALAAVVACTAAVFWLPLSPMRPTFWTLPPLMWVALRHGQFGATAAAALLALTAAAGMAAGAGPYLQPGLNPAGQALILQMFLFVAVAMTQLMAAVVTERAAASSRLAAVNAGLGAAVAARTAELTAANARVTESEARLRLFVDRAPAAIAMFDTEMRYLAVSRRFLRDFALDGVLDPQSVIGRSHYDVVPDIPERWREINRRVIGGETLSAGEDQYPHADGRIDWVQWEITPWRRADGSAGGALLAAEMVTTRKQGEAALAENEARLHDLVQTLDLGTFMTRAPDGTIHFWSKGAERLYGWTAAEAVGRVSHDLLRTVFPVALAEVEAALERDGEWSGDLRHRTRDGRELIVSARKALRRGPDGQPLSVMEALTDTTAQRRAEAELAELNRRLEERVREEVAAREDAQARAAHAQRIQALGQLAGGIAHDFNNILQAVSGAATLIEQWPEDRDKTRRLARTAIDAAARGASITQRLLSFGRRGEMRAEAVPVSGLLEGMRDVLAHTLGSPISVRSEVPADIPPVMADRGQLETALVNLGINARDAMPQGGTLTFSARAENVSEGGAHPAGLTPGDYVRISAADTGTGMDEATLTRVTEPFFTTKPPGQGTGLGLPMVKGFAEQSGGAFMITSAPGAGTTVTLWLPQAASLADHAQAGEEDYRGGPGGGARILLVDDDELVRETLAAQLEDVGFSTLVAASGAEALELLQSGEEADALVSDLSMYGMNGVETIRQARHLRPGLPCFLLTGYMGERAALSSGDSFALVRKPVAGRALAARIRASLEAARNPDSGRKAASGDGQAPAAHPREDVTVMVVEDDESLRESLADFLDLEGIRAVGAADGREALQLLASGVRPDAIILDLMMPGMNGWEFRRAQMSAPELRNIPVFVVSGVNVPSAEVETLKALEFVQKPFDPVRLVAAVAQAAGRRDG</sequence>
<proteinExistence type="predicted"/>
<evidence type="ECO:0000259" key="16">
    <source>
        <dbReference type="PROSITE" id="PS50113"/>
    </source>
</evidence>
<dbReference type="InterPro" id="IPR001789">
    <property type="entry name" value="Sig_transdc_resp-reg_receiver"/>
</dbReference>
<evidence type="ECO:0000259" key="15">
    <source>
        <dbReference type="PROSITE" id="PS50112"/>
    </source>
</evidence>
<dbReference type="SUPFAM" id="SSF47384">
    <property type="entry name" value="Homodimeric domain of signal transducing histidine kinase"/>
    <property type="match status" value="1"/>
</dbReference>
<feature type="domain" description="Response regulatory" evidence="14">
    <location>
        <begin position="949"/>
        <end position="1062"/>
    </location>
</feature>
<feature type="domain" description="PAC" evidence="16">
    <location>
        <begin position="489"/>
        <end position="541"/>
    </location>
</feature>
<dbReference type="Pfam" id="PF05231">
    <property type="entry name" value="MASE1"/>
    <property type="match status" value="1"/>
</dbReference>
<dbReference type="InterPro" id="IPR003594">
    <property type="entry name" value="HATPase_dom"/>
</dbReference>
<comment type="catalytic activity">
    <reaction evidence="1">
        <text>ATP + protein L-histidine = ADP + protein N-phospho-L-histidine.</text>
        <dbReference type="EC" id="2.7.13.3"/>
    </reaction>
</comment>
<dbReference type="PROSITE" id="PS50109">
    <property type="entry name" value="HIS_KIN"/>
    <property type="match status" value="1"/>
</dbReference>
<dbReference type="NCBIfam" id="TIGR00229">
    <property type="entry name" value="sensory_box"/>
    <property type="match status" value="2"/>
</dbReference>
<feature type="transmembrane region" description="Helical" evidence="12">
    <location>
        <begin position="355"/>
        <end position="375"/>
    </location>
</feature>
<keyword evidence="5 9" id="KW-0597">Phosphoprotein</keyword>
<dbReference type="SMART" id="SM00387">
    <property type="entry name" value="HATPase_c"/>
    <property type="match status" value="1"/>
</dbReference>
<feature type="transmembrane region" description="Helical" evidence="12">
    <location>
        <begin position="236"/>
        <end position="256"/>
    </location>
</feature>
<dbReference type="Pfam" id="PF00072">
    <property type="entry name" value="Response_reg"/>
    <property type="match status" value="2"/>
</dbReference>
<evidence type="ECO:0000259" key="14">
    <source>
        <dbReference type="PROSITE" id="PS50110"/>
    </source>
</evidence>
<dbReference type="PROSITE" id="PS50110">
    <property type="entry name" value="RESPONSE_REGULATORY"/>
    <property type="match status" value="2"/>
</dbReference>
<dbReference type="OrthoDB" id="9796100at2"/>
<evidence type="ECO:0000256" key="9">
    <source>
        <dbReference type="PROSITE-ProRule" id="PRU00169"/>
    </source>
</evidence>
<dbReference type="GO" id="GO:0005886">
    <property type="term" value="C:plasma membrane"/>
    <property type="evidence" value="ECO:0007669"/>
    <property type="project" value="UniProtKB-SubCell"/>
</dbReference>
<comment type="subcellular location">
    <subcellularLocation>
        <location evidence="2">Cell membrane</location>
        <topology evidence="2">Multi-pass membrane protein</topology>
    </subcellularLocation>
</comment>
<evidence type="ECO:0000256" key="10">
    <source>
        <dbReference type="SAM" id="Coils"/>
    </source>
</evidence>
<feature type="domain" description="PAC" evidence="16">
    <location>
        <begin position="615"/>
        <end position="667"/>
    </location>
</feature>
<dbReference type="Pfam" id="PF08448">
    <property type="entry name" value="PAS_4"/>
    <property type="match status" value="2"/>
</dbReference>
<feature type="modified residue" description="4-aspartylphosphate" evidence="9">
    <location>
        <position position="999"/>
    </location>
</feature>
<feature type="coiled-coil region" evidence="10">
    <location>
        <begin position="658"/>
        <end position="689"/>
    </location>
</feature>
<dbReference type="Gene3D" id="3.30.450.20">
    <property type="entry name" value="PAS domain"/>
    <property type="match status" value="2"/>
</dbReference>
<dbReference type="PROSITE" id="PS50112">
    <property type="entry name" value="PAS"/>
    <property type="match status" value="1"/>
</dbReference>
<dbReference type="Gene3D" id="1.10.287.130">
    <property type="match status" value="1"/>
</dbReference>
<keyword evidence="18" id="KW-1185">Reference proteome</keyword>
<dbReference type="InterPro" id="IPR011006">
    <property type="entry name" value="CheY-like_superfamily"/>
</dbReference>
<feature type="transmembrane region" description="Helical" evidence="12">
    <location>
        <begin position="205"/>
        <end position="230"/>
    </location>
</feature>
<feature type="transmembrane region" description="Helical" evidence="12">
    <location>
        <begin position="277"/>
        <end position="296"/>
    </location>
</feature>
<dbReference type="InterPro" id="IPR000700">
    <property type="entry name" value="PAS-assoc_C"/>
</dbReference>
<dbReference type="CDD" id="cd00130">
    <property type="entry name" value="PAS"/>
    <property type="match status" value="2"/>
</dbReference>
<feature type="domain" description="Histidine kinase" evidence="13">
    <location>
        <begin position="705"/>
        <end position="927"/>
    </location>
</feature>
<dbReference type="InterPro" id="IPR013656">
    <property type="entry name" value="PAS_4"/>
</dbReference>
<feature type="domain" description="PAS" evidence="15">
    <location>
        <begin position="542"/>
        <end position="611"/>
    </location>
</feature>
<dbReference type="SUPFAM" id="SSF55785">
    <property type="entry name" value="PYP-like sensor domain (PAS domain)"/>
    <property type="match status" value="2"/>
</dbReference>
<feature type="domain" description="Response regulatory" evidence="14">
    <location>
        <begin position="1091"/>
        <end position="1206"/>
    </location>
</feature>
<feature type="modified residue" description="4-aspartylphosphate" evidence="9">
    <location>
        <position position="1141"/>
    </location>
</feature>
<evidence type="ECO:0000256" key="1">
    <source>
        <dbReference type="ARBA" id="ARBA00000085"/>
    </source>
</evidence>
<dbReference type="Gene3D" id="3.30.565.10">
    <property type="entry name" value="Histidine kinase-like ATPase, C-terminal domain"/>
    <property type="match status" value="1"/>
</dbReference>
<dbReference type="PANTHER" id="PTHR43065">
    <property type="entry name" value="SENSOR HISTIDINE KINASE"/>
    <property type="match status" value="1"/>
</dbReference>
<dbReference type="InterPro" id="IPR005467">
    <property type="entry name" value="His_kinase_dom"/>
</dbReference>
<evidence type="ECO:0000256" key="2">
    <source>
        <dbReference type="ARBA" id="ARBA00004651"/>
    </source>
</evidence>
<dbReference type="SMART" id="SM00388">
    <property type="entry name" value="HisKA"/>
    <property type="match status" value="1"/>
</dbReference>
<dbReference type="InterPro" id="IPR003661">
    <property type="entry name" value="HisK_dim/P_dom"/>
</dbReference>
<dbReference type="SMART" id="SM00091">
    <property type="entry name" value="PAS"/>
    <property type="match status" value="2"/>
</dbReference>
<dbReference type="SUPFAM" id="SSF52172">
    <property type="entry name" value="CheY-like"/>
    <property type="match status" value="2"/>
</dbReference>
<comment type="caution">
    <text evidence="17">The sequence shown here is derived from an EMBL/GenBank/DDBJ whole genome shotgun (WGS) entry which is preliminary data.</text>
</comment>
<dbReference type="InterPro" id="IPR035965">
    <property type="entry name" value="PAS-like_dom_sf"/>
</dbReference>
<feature type="transmembrane region" description="Helical" evidence="12">
    <location>
        <begin position="316"/>
        <end position="343"/>
    </location>
</feature>
<dbReference type="EC" id="2.7.13.3" evidence="3"/>
<feature type="transmembrane region" description="Helical" evidence="12">
    <location>
        <begin position="88"/>
        <end position="107"/>
    </location>
</feature>
<feature type="transmembrane region" description="Helical" evidence="12">
    <location>
        <begin position="162"/>
        <end position="184"/>
    </location>
</feature>
<feature type="region of interest" description="Disordered" evidence="11">
    <location>
        <begin position="1066"/>
        <end position="1088"/>
    </location>
</feature>
<protein>
    <recommendedName>
        <fullName evidence="3">histidine kinase</fullName>
        <ecNumber evidence="3">2.7.13.3</ecNumber>
    </recommendedName>
</protein>
<evidence type="ECO:0000256" key="12">
    <source>
        <dbReference type="SAM" id="Phobius"/>
    </source>
</evidence>
<evidence type="ECO:0000313" key="17">
    <source>
        <dbReference type="EMBL" id="KAA5608379.1"/>
    </source>
</evidence>
<keyword evidence="8 12" id="KW-0472">Membrane</keyword>
<dbReference type="SMART" id="SM00448">
    <property type="entry name" value="REC"/>
    <property type="match status" value="2"/>
</dbReference>
<keyword evidence="7 12" id="KW-1133">Transmembrane helix</keyword>
<keyword evidence="4" id="KW-1003">Cell membrane</keyword>
<dbReference type="EMBL" id="VWPK01000086">
    <property type="protein sequence ID" value="KAA5608379.1"/>
    <property type="molecule type" value="Genomic_DNA"/>
</dbReference>
<dbReference type="InterPro" id="IPR004358">
    <property type="entry name" value="Sig_transdc_His_kin-like_C"/>
</dbReference>
<dbReference type="PRINTS" id="PR00344">
    <property type="entry name" value="BCTRLSENSOR"/>
</dbReference>
<evidence type="ECO:0000256" key="8">
    <source>
        <dbReference type="ARBA" id="ARBA00023136"/>
    </source>
</evidence>
<dbReference type="Proteomes" id="UP000325255">
    <property type="component" value="Unassembled WGS sequence"/>
</dbReference>
<dbReference type="SUPFAM" id="SSF55874">
    <property type="entry name" value="ATPase domain of HSP90 chaperone/DNA topoisomerase II/histidine kinase"/>
    <property type="match status" value="1"/>
</dbReference>
<keyword evidence="10" id="KW-0175">Coiled coil</keyword>
<dbReference type="PROSITE" id="PS50113">
    <property type="entry name" value="PAC"/>
    <property type="match status" value="2"/>
</dbReference>
<accession>A0A5M6IKG8</accession>
<keyword evidence="6 12" id="KW-0812">Transmembrane</keyword>
<evidence type="ECO:0000256" key="4">
    <source>
        <dbReference type="ARBA" id="ARBA00022475"/>
    </source>
</evidence>
<name>A0A5M6IKG8_9PROT</name>
<evidence type="ECO:0000259" key="13">
    <source>
        <dbReference type="PROSITE" id="PS50109"/>
    </source>
</evidence>
<evidence type="ECO:0000256" key="7">
    <source>
        <dbReference type="ARBA" id="ARBA00022989"/>
    </source>
</evidence>
<dbReference type="Gene3D" id="3.40.50.2300">
    <property type="match status" value="2"/>
</dbReference>
<evidence type="ECO:0000313" key="18">
    <source>
        <dbReference type="Proteomes" id="UP000325255"/>
    </source>
</evidence>
<dbReference type="InterPro" id="IPR007895">
    <property type="entry name" value="MASE1"/>
</dbReference>
<dbReference type="AlphaFoldDB" id="A0A5M6IKG8"/>
<organism evidence="17 18">
    <name type="scientific">Rhodovastum atsumiense</name>
    <dbReference type="NCBI Taxonomy" id="504468"/>
    <lineage>
        <taxon>Bacteria</taxon>
        <taxon>Pseudomonadati</taxon>
        <taxon>Pseudomonadota</taxon>
        <taxon>Alphaproteobacteria</taxon>
        <taxon>Acetobacterales</taxon>
        <taxon>Acetobacteraceae</taxon>
        <taxon>Rhodovastum</taxon>
    </lineage>
</organism>
<dbReference type="GO" id="GO:0000155">
    <property type="term" value="F:phosphorelay sensor kinase activity"/>
    <property type="evidence" value="ECO:0007669"/>
    <property type="project" value="InterPro"/>
</dbReference>
<dbReference type="InterPro" id="IPR036097">
    <property type="entry name" value="HisK_dim/P_sf"/>
</dbReference>
<dbReference type="Pfam" id="PF02518">
    <property type="entry name" value="HATPase_c"/>
    <property type="match status" value="1"/>
</dbReference>
<evidence type="ECO:0000256" key="3">
    <source>
        <dbReference type="ARBA" id="ARBA00012438"/>
    </source>
</evidence>
<dbReference type="Pfam" id="PF00512">
    <property type="entry name" value="HisKA"/>
    <property type="match status" value="1"/>
</dbReference>
<gene>
    <name evidence="17" type="ORF">F1189_29355</name>
</gene>
<dbReference type="InterPro" id="IPR036890">
    <property type="entry name" value="HATPase_C_sf"/>
</dbReference>
<dbReference type="PANTHER" id="PTHR43065:SF42">
    <property type="entry name" value="TWO-COMPONENT SENSOR PPRA"/>
    <property type="match status" value="1"/>
</dbReference>
<evidence type="ECO:0000256" key="11">
    <source>
        <dbReference type="SAM" id="MobiDB-lite"/>
    </source>
</evidence>
<dbReference type="InterPro" id="IPR000014">
    <property type="entry name" value="PAS"/>
</dbReference>
<evidence type="ECO:0000256" key="6">
    <source>
        <dbReference type="ARBA" id="ARBA00022692"/>
    </source>
</evidence>
<feature type="transmembrane region" description="Helical" evidence="12">
    <location>
        <begin position="138"/>
        <end position="156"/>
    </location>
</feature>
<feature type="transmembrane region" description="Helical" evidence="12">
    <location>
        <begin position="113"/>
        <end position="131"/>
    </location>
</feature>
<reference evidence="17 18" key="1">
    <citation type="submission" date="2019-09" db="EMBL/GenBank/DDBJ databases">
        <title>Genome sequence of Rhodovastum atsumiense, a diverse member of the Acetobacteraceae family of non-sulfur purple photosynthetic bacteria.</title>
        <authorList>
            <person name="Meyer T."/>
            <person name="Kyndt J."/>
        </authorList>
    </citation>
    <scope>NUCLEOTIDE SEQUENCE [LARGE SCALE GENOMIC DNA]</scope>
    <source>
        <strain evidence="17 18">DSM 21279</strain>
    </source>
</reference>
<evidence type="ECO:0000256" key="5">
    <source>
        <dbReference type="ARBA" id="ARBA00022553"/>
    </source>
</evidence>